<name>A0AAW7DSN3_9GAMM</name>
<feature type="binding site" evidence="2">
    <location>
        <position position="73"/>
    </location>
    <ligand>
        <name>Fe cation</name>
        <dbReference type="ChEBI" id="CHEBI:24875"/>
    </ligand>
</feature>
<keyword evidence="2" id="KW-0479">Metal-binding</keyword>
<dbReference type="Gene3D" id="2.60.120.10">
    <property type="entry name" value="Jelly Rolls"/>
    <property type="match status" value="2"/>
</dbReference>
<dbReference type="InterPro" id="IPR008778">
    <property type="entry name" value="Pirin_C_dom"/>
</dbReference>
<sequence>MTPEQYAECRHHSQITPPLALTAREATLGEGMKIRRLLPHRQQRMIGAWCFFDHAGPADVSQGSGVRVGPHPHTGLQTFSWMIEGEILHRDSLGVKQLLTQGQVNLMTAGRGISHSEESPEQRSPQLQLAQFWIALPDEKRFIEPAFEHYPELPKVALEQAQLTLLVGEMFGHVSPVAVHTPLLGADITSQAATTLNLPLNPAFEYGIAVLTGSATVEDQQLQPGTLLYLGKGRSQIDLAILEASQIILIGGEPFAEEIMLYWNFVARNKTEVLEFIQLWKETDHFGQVVGYDGEPLAAPDLR</sequence>
<comment type="similarity">
    <text evidence="1 3">Belongs to the pirin family.</text>
</comment>
<feature type="binding site" evidence="2">
    <location>
        <position position="71"/>
    </location>
    <ligand>
        <name>Fe cation</name>
        <dbReference type="ChEBI" id="CHEBI:24875"/>
    </ligand>
</feature>
<accession>A0AAW7DSN3</accession>
<dbReference type="Pfam" id="PF05726">
    <property type="entry name" value="Pirin_C"/>
    <property type="match status" value="1"/>
</dbReference>
<evidence type="ECO:0000259" key="5">
    <source>
        <dbReference type="Pfam" id="PF05726"/>
    </source>
</evidence>
<evidence type="ECO:0000256" key="1">
    <source>
        <dbReference type="ARBA" id="ARBA00008416"/>
    </source>
</evidence>
<evidence type="ECO:0000259" key="4">
    <source>
        <dbReference type="Pfam" id="PF02678"/>
    </source>
</evidence>
<feature type="binding site" evidence="2">
    <location>
        <position position="117"/>
    </location>
    <ligand>
        <name>Fe cation</name>
        <dbReference type="ChEBI" id="CHEBI:24875"/>
    </ligand>
</feature>
<evidence type="ECO:0000313" key="7">
    <source>
        <dbReference type="Proteomes" id="UP001173465"/>
    </source>
</evidence>
<feature type="domain" description="Pirin N-terminal" evidence="4">
    <location>
        <begin position="33"/>
        <end position="134"/>
    </location>
</feature>
<comment type="caution">
    <text evidence="6">The sequence shown here is derived from an EMBL/GenBank/DDBJ whole genome shotgun (WGS) entry which is preliminary data.</text>
</comment>
<dbReference type="PANTHER" id="PTHR13903">
    <property type="entry name" value="PIRIN-RELATED"/>
    <property type="match status" value="1"/>
</dbReference>
<gene>
    <name evidence="6" type="ORF">HX099_06800</name>
</gene>
<feature type="binding site" evidence="2">
    <location>
        <position position="115"/>
    </location>
    <ligand>
        <name>Fe cation</name>
        <dbReference type="ChEBI" id="CHEBI:24875"/>
    </ligand>
</feature>
<dbReference type="AlphaFoldDB" id="A0AAW7DSN3"/>
<keyword evidence="2" id="KW-0408">Iron</keyword>
<evidence type="ECO:0000313" key="6">
    <source>
        <dbReference type="EMBL" id="MDM1696370.1"/>
    </source>
</evidence>
<dbReference type="Pfam" id="PF02678">
    <property type="entry name" value="Pirin"/>
    <property type="match status" value="1"/>
</dbReference>
<comment type="cofactor">
    <cofactor evidence="2">
        <name>Fe cation</name>
        <dbReference type="ChEBI" id="CHEBI:24875"/>
    </cofactor>
    <text evidence="2">Binds 1 Fe cation per subunit.</text>
</comment>
<dbReference type="GO" id="GO:0046872">
    <property type="term" value="F:metal ion binding"/>
    <property type="evidence" value="ECO:0007669"/>
    <property type="project" value="UniProtKB-KW"/>
</dbReference>
<dbReference type="SUPFAM" id="SSF51182">
    <property type="entry name" value="RmlC-like cupins"/>
    <property type="match status" value="1"/>
</dbReference>
<reference evidence="6" key="2">
    <citation type="journal article" date="2022" name="Sci. Total Environ.">
        <title>Prevalence, transmission, and molecular epidemiology of tet(X)-positive bacteria among humans, animals, and environmental niches in China: An epidemiological, and genomic-based study.</title>
        <authorList>
            <person name="Dong N."/>
            <person name="Zeng Y."/>
            <person name="Cai C."/>
            <person name="Sun C."/>
            <person name="Lu J."/>
            <person name="Liu C."/>
            <person name="Zhou H."/>
            <person name="Sun Q."/>
            <person name="Shu L."/>
            <person name="Wang H."/>
            <person name="Wang Y."/>
            <person name="Wang S."/>
            <person name="Wu C."/>
            <person name="Chan E.W."/>
            <person name="Chen G."/>
            <person name="Shen Z."/>
            <person name="Chen S."/>
            <person name="Zhang R."/>
        </authorList>
    </citation>
    <scope>NUCLEOTIDE SEQUENCE</scope>
    <source>
        <strain evidence="6">DF46-2-2</strain>
    </source>
</reference>
<dbReference type="InterPro" id="IPR011051">
    <property type="entry name" value="RmlC_Cupin_sf"/>
</dbReference>
<evidence type="ECO:0000256" key="2">
    <source>
        <dbReference type="PIRSR" id="PIRSR006232-1"/>
    </source>
</evidence>
<reference evidence="6" key="1">
    <citation type="submission" date="2020-06" db="EMBL/GenBank/DDBJ databases">
        <authorList>
            <person name="Dong N."/>
        </authorList>
    </citation>
    <scope>NUCLEOTIDE SEQUENCE</scope>
    <source>
        <strain evidence="6">DF46-2-2</strain>
    </source>
</reference>
<evidence type="ECO:0000256" key="3">
    <source>
        <dbReference type="RuleBase" id="RU003457"/>
    </source>
</evidence>
<dbReference type="PIRSF" id="PIRSF006232">
    <property type="entry name" value="Pirin"/>
    <property type="match status" value="1"/>
</dbReference>
<organism evidence="6 7">
    <name type="scientific">Thiopseudomonas alkaliphila</name>
    <dbReference type="NCBI Taxonomy" id="1697053"/>
    <lineage>
        <taxon>Bacteria</taxon>
        <taxon>Pseudomonadati</taxon>
        <taxon>Pseudomonadota</taxon>
        <taxon>Gammaproteobacteria</taxon>
        <taxon>Pseudomonadales</taxon>
        <taxon>Pseudomonadaceae</taxon>
        <taxon>Thiopseudomonas</taxon>
    </lineage>
</organism>
<dbReference type="EMBL" id="JACANB010000003">
    <property type="protein sequence ID" value="MDM1696370.1"/>
    <property type="molecule type" value="Genomic_DNA"/>
</dbReference>
<feature type="domain" description="Pirin C-terminal" evidence="5">
    <location>
        <begin position="186"/>
        <end position="283"/>
    </location>
</feature>
<dbReference type="Proteomes" id="UP001173465">
    <property type="component" value="Unassembled WGS sequence"/>
</dbReference>
<dbReference type="InterPro" id="IPR003829">
    <property type="entry name" value="Pirin_N_dom"/>
</dbReference>
<protein>
    <submittedName>
        <fullName evidence="6">Pirin family protein</fullName>
    </submittedName>
</protein>
<dbReference type="CDD" id="cd02909">
    <property type="entry name" value="cupin_pirin_N"/>
    <property type="match status" value="1"/>
</dbReference>
<dbReference type="PANTHER" id="PTHR13903:SF8">
    <property type="entry name" value="PIRIN"/>
    <property type="match status" value="1"/>
</dbReference>
<dbReference type="InterPro" id="IPR012093">
    <property type="entry name" value="Pirin"/>
</dbReference>
<dbReference type="CDD" id="cd02247">
    <property type="entry name" value="cupin_pirin_C"/>
    <property type="match status" value="1"/>
</dbReference>
<dbReference type="InterPro" id="IPR014710">
    <property type="entry name" value="RmlC-like_jellyroll"/>
</dbReference>
<proteinExistence type="inferred from homology"/>